<proteinExistence type="predicted"/>
<dbReference type="EMBL" id="JANBPK010000722">
    <property type="protein sequence ID" value="KAJ2934245.1"/>
    <property type="molecule type" value="Genomic_DNA"/>
</dbReference>
<comment type="caution">
    <text evidence="1">The sequence shown here is derived from an EMBL/GenBank/DDBJ whole genome shotgun (WGS) entry which is preliminary data.</text>
</comment>
<sequence length="219" mass="24210">MDPATLSQTSQCTQLLLESIPEIASGFSSPLTLLTLSSTASALPGDVTAPNLESTSIIANQAPVLVPPQLPAHFPVASNSCAISPRSDSSLNNNTPRLIVITLHFAMSDKVYCTVTVTKGNTKPPSLGADWLCQDIGVEFIDTCEAYFLTKEIPKDKKVVKVLNCFKDFKHKQWVKINRADLLQKFWTEFADAFLSHWTKKHWDMNLSNKLHMFSQQGS</sequence>
<dbReference type="Proteomes" id="UP001140091">
    <property type="component" value="Unassembled WGS sequence"/>
</dbReference>
<accession>A0A9W8JGH5</accession>
<organism evidence="1 2">
    <name type="scientific">Candolleomyces eurysporus</name>
    <dbReference type="NCBI Taxonomy" id="2828524"/>
    <lineage>
        <taxon>Eukaryota</taxon>
        <taxon>Fungi</taxon>
        <taxon>Dikarya</taxon>
        <taxon>Basidiomycota</taxon>
        <taxon>Agaricomycotina</taxon>
        <taxon>Agaricomycetes</taxon>
        <taxon>Agaricomycetidae</taxon>
        <taxon>Agaricales</taxon>
        <taxon>Agaricineae</taxon>
        <taxon>Psathyrellaceae</taxon>
        <taxon>Candolleomyces</taxon>
    </lineage>
</organism>
<evidence type="ECO:0000313" key="1">
    <source>
        <dbReference type="EMBL" id="KAJ2934245.1"/>
    </source>
</evidence>
<keyword evidence="2" id="KW-1185">Reference proteome</keyword>
<name>A0A9W8JGH5_9AGAR</name>
<reference evidence="1" key="1">
    <citation type="submission" date="2022-06" db="EMBL/GenBank/DDBJ databases">
        <title>Genome Sequence of Candolleomyces eurysporus.</title>
        <authorList>
            <person name="Buettner E."/>
        </authorList>
    </citation>
    <scope>NUCLEOTIDE SEQUENCE</scope>
    <source>
        <strain evidence="1">VTCC 930004</strain>
    </source>
</reference>
<dbReference type="AlphaFoldDB" id="A0A9W8JGH5"/>
<protein>
    <submittedName>
        <fullName evidence="1">Uncharacterized protein</fullName>
    </submittedName>
</protein>
<feature type="non-terminal residue" evidence="1">
    <location>
        <position position="219"/>
    </location>
</feature>
<gene>
    <name evidence="1" type="ORF">H1R20_g2853</name>
</gene>
<evidence type="ECO:0000313" key="2">
    <source>
        <dbReference type="Proteomes" id="UP001140091"/>
    </source>
</evidence>